<dbReference type="SUPFAM" id="SSF56300">
    <property type="entry name" value="Metallo-dependent phosphatases"/>
    <property type="match status" value="1"/>
</dbReference>
<proteinExistence type="predicted"/>
<dbReference type="RefSeq" id="WP_099580576.1">
    <property type="nucleotide sequence ID" value="NZ_MJBI02000001.1"/>
</dbReference>
<name>A0A2G5NMD5_9STAP</name>
<dbReference type="GO" id="GO:0016787">
    <property type="term" value="F:hydrolase activity"/>
    <property type="evidence" value="ECO:0007669"/>
    <property type="project" value="InterPro"/>
</dbReference>
<dbReference type="EMBL" id="MJBI02000001">
    <property type="protein sequence ID" value="RAI83091.1"/>
    <property type="molecule type" value="Genomic_DNA"/>
</dbReference>
<dbReference type="PANTHER" id="PTHR11575">
    <property type="entry name" value="5'-NUCLEOTIDASE-RELATED"/>
    <property type="match status" value="1"/>
</dbReference>
<comment type="caution">
    <text evidence="1">The sequence shown here is derived from an EMBL/GenBank/DDBJ whole genome shotgun (WGS) entry which is preliminary data.</text>
</comment>
<dbReference type="AlphaFoldDB" id="A0A2G5NMD5"/>
<gene>
    <name evidence="1" type="ORF">BFS35_005210</name>
</gene>
<sequence>MKKGLINIHIITTNNIKGAMFHENNAFNIFKAATYIKLARQSGQVLLINNGQLITGSAESEYYAGLKEYKRIPLITLMNLLKFNATNITIKDFSLGFNYFSRAHAMSEFPFLSCNILNKSTKEPYFNTPYIIHQYKGIKIGVIALSEAVQLEHETMIVSNPMASIKTWMRYMYDNESPDYVIALHNGQITDLITEEEILCVEGVHLLLTNNKEQGIAHEYTEIIHLPESSSLLHIKLMFKERTDSFENKGCSYEFIDISRYEEDYLLKESTYYEEKEYSLVRKKKILSD</sequence>
<dbReference type="InterPro" id="IPR029052">
    <property type="entry name" value="Metallo-depent_PP-like"/>
</dbReference>
<reference evidence="1 2" key="1">
    <citation type="journal article" date="2018" name="Front. Microbiol.">
        <title>Description and Comparative Genomics of Macrococcus caseolyticus subsp. hominis subsp. nov., Macrococcus goetzii sp. nov., Macrococcus epidermidis sp. nov., and Macrococcus bohemicus sp. nov., Novel Macrococci From Human Clinical Material With Virulence Potential and Suspected Uptake of Foreign DNA by Natural Transformation.</title>
        <authorList>
            <person name="Maslanova I."/>
            <person name="Wertheimer Z."/>
            <person name="Sedlacek I."/>
            <person name="Svec P."/>
            <person name="Indrakova A."/>
            <person name="Kovarovic V."/>
            <person name="Schumann P."/>
            <person name="Sproer C."/>
            <person name="Kralova S."/>
            <person name="Sedo O."/>
            <person name="Kristofova L."/>
            <person name="Vrbovska V."/>
            <person name="Fuzik T."/>
            <person name="Petras P."/>
            <person name="Zdrahal Z."/>
            <person name="Ruzickova V."/>
            <person name="Doskar J."/>
            <person name="Pantucek R."/>
        </authorList>
    </citation>
    <scope>NUCLEOTIDE SEQUENCE [LARGE SCALE GENOMIC DNA]</scope>
    <source>
        <strain evidence="1 2">CCM 4927</strain>
    </source>
</reference>
<dbReference type="Gene3D" id="3.60.21.10">
    <property type="match status" value="1"/>
</dbReference>
<keyword evidence="2" id="KW-1185">Reference proteome</keyword>
<dbReference type="GO" id="GO:0009166">
    <property type="term" value="P:nucleotide catabolic process"/>
    <property type="evidence" value="ECO:0007669"/>
    <property type="project" value="InterPro"/>
</dbReference>
<evidence type="ECO:0008006" key="3">
    <source>
        <dbReference type="Google" id="ProtNLM"/>
    </source>
</evidence>
<organism evidence="1 2">
    <name type="scientific">Macrococcoides goetzii</name>
    <dbReference type="NCBI Taxonomy" id="1891097"/>
    <lineage>
        <taxon>Bacteria</taxon>
        <taxon>Bacillati</taxon>
        <taxon>Bacillota</taxon>
        <taxon>Bacilli</taxon>
        <taxon>Bacillales</taxon>
        <taxon>Staphylococcaceae</taxon>
        <taxon>Macrococcoides</taxon>
    </lineage>
</organism>
<dbReference type="InterPro" id="IPR006179">
    <property type="entry name" value="5_nucleotidase/apyrase"/>
</dbReference>
<evidence type="ECO:0000313" key="2">
    <source>
        <dbReference type="Proteomes" id="UP000229523"/>
    </source>
</evidence>
<accession>A0A2G5NMD5</accession>
<dbReference type="PANTHER" id="PTHR11575:SF6">
    <property type="entry name" value="2',3'-CYCLIC-NUCLEOTIDE 2'-PHOSPHODIESTERASE_3'-NUCLEOTIDASE"/>
    <property type="match status" value="1"/>
</dbReference>
<dbReference type="Proteomes" id="UP000229523">
    <property type="component" value="Unassembled WGS sequence"/>
</dbReference>
<protein>
    <recommendedName>
        <fullName evidence="3">Bifunctional metallophosphatase/5'-nucleotidase</fullName>
    </recommendedName>
</protein>
<evidence type="ECO:0000313" key="1">
    <source>
        <dbReference type="EMBL" id="RAI83091.1"/>
    </source>
</evidence>
<dbReference type="GO" id="GO:0030288">
    <property type="term" value="C:outer membrane-bounded periplasmic space"/>
    <property type="evidence" value="ECO:0007669"/>
    <property type="project" value="TreeGrafter"/>
</dbReference>